<name>A0ABY5LME0_9CYAN</name>
<proteinExistence type="predicted"/>
<feature type="transmembrane region" description="Helical" evidence="2">
    <location>
        <begin position="21"/>
        <end position="39"/>
    </location>
</feature>
<evidence type="ECO:0000256" key="1">
    <source>
        <dbReference type="SAM" id="MobiDB-lite"/>
    </source>
</evidence>
<dbReference type="Proteomes" id="UP001057561">
    <property type="component" value="Chromosome"/>
</dbReference>
<sequence>MNPRLKLALIRHTGEQGFASVIAVGVGLVMILIGLTMALRSQGDVALGLNQKNTSRALSIAEVSITRYQYLINTNRNLAKVDFTSTNLSSSYTSALSSSSQCSNIAITTEKIVNTYAGTSDKDYWLPVTSDDPKQGEYKLVSYTYKQDDPNAASGTLPGTGTLTVQGRVNNNSTSTSTAQIQVKIPVKAPDPGNGEALWTISGSIVGSNNQKIDGDIKFKCGELTPAQITTMKENNLANNNVNQVIESSSPMRAAPALPNTYTDLGDITKDTTLSGSVSADGNATPTPTPTPTSSYQGRPVYKVGDIGGNGKITLTIPPTQKVVIFLTGSIDKNVTINHNCSDYTEAQCSPSDVLIIGTGTKYPSGNPSICLNGSNTISAFIYAPTYDVAVSGGGNADPVIYGNVWAKSWNALNGCGSSSNKVVVKTSATVTAQGKNLLKDVVTLTELPPTIDLPSSWTKQKVN</sequence>
<feature type="region of interest" description="Disordered" evidence="1">
    <location>
        <begin position="250"/>
        <end position="299"/>
    </location>
</feature>
<organism evidence="3 4">
    <name type="scientific">Dolichospermum heterosporum TAC447</name>
    <dbReference type="NCBI Taxonomy" id="747523"/>
    <lineage>
        <taxon>Bacteria</taxon>
        <taxon>Bacillati</taxon>
        <taxon>Cyanobacteriota</taxon>
        <taxon>Cyanophyceae</taxon>
        <taxon>Nostocales</taxon>
        <taxon>Aphanizomenonaceae</taxon>
        <taxon>Dolichospermum</taxon>
        <taxon>Dolichospermum heterosporum</taxon>
    </lineage>
</organism>
<gene>
    <name evidence="3" type="ORF">NG743_13440</name>
</gene>
<dbReference type="EMBL" id="CP099464">
    <property type="protein sequence ID" value="UUO13117.1"/>
    <property type="molecule type" value="Genomic_DNA"/>
</dbReference>
<feature type="compositionally biased region" description="Polar residues" evidence="1">
    <location>
        <begin position="271"/>
        <end position="284"/>
    </location>
</feature>
<dbReference type="RefSeq" id="WP_257120244.1">
    <property type="nucleotide sequence ID" value="NZ_CP099464.1"/>
</dbReference>
<keyword evidence="2" id="KW-0472">Membrane</keyword>
<evidence type="ECO:0000313" key="4">
    <source>
        <dbReference type="Proteomes" id="UP001057561"/>
    </source>
</evidence>
<evidence type="ECO:0000313" key="3">
    <source>
        <dbReference type="EMBL" id="UUO13117.1"/>
    </source>
</evidence>
<protein>
    <recommendedName>
        <fullName evidence="5">Type 4 fimbrial biogenesis protein PilX N-terminal domain-containing protein</fullName>
    </recommendedName>
</protein>
<accession>A0ABY5LME0</accession>
<keyword evidence="2" id="KW-1133">Transmembrane helix</keyword>
<evidence type="ECO:0000256" key="2">
    <source>
        <dbReference type="SAM" id="Phobius"/>
    </source>
</evidence>
<evidence type="ECO:0008006" key="5">
    <source>
        <dbReference type="Google" id="ProtNLM"/>
    </source>
</evidence>
<keyword evidence="4" id="KW-1185">Reference proteome</keyword>
<reference evidence="3" key="1">
    <citation type="submission" date="2022-06" db="EMBL/GenBank/DDBJ databases">
        <title>Nostosin G and Spiroidesin B from the Cyanobacterium Dolichospermum sp. NIES-1697.</title>
        <authorList>
            <person name="Phan C.-S."/>
            <person name="Mehjabin J.J."/>
            <person name="Anas A.R.J."/>
            <person name="Hayasaka M."/>
            <person name="Onoki R."/>
            <person name="Wang J."/>
            <person name="Umezawa T."/>
            <person name="Washio K."/>
            <person name="Morikawa M."/>
            <person name="Okino T."/>
        </authorList>
    </citation>
    <scope>NUCLEOTIDE SEQUENCE</scope>
    <source>
        <strain evidence="3">NIES-1697</strain>
    </source>
</reference>
<keyword evidence="2" id="KW-0812">Transmembrane</keyword>